<evidence type="ECO:0000256" key="11">
    <source>
        <dbReference type="SAM" id="MobiDB-lite"/>
    </source>
</evidence>
<evidence type="ECO:0000259" key="12">
    <source>
        <dbReference type="PROSITE" id="PS50280"/>
    </source>
</evidence>
<dbReference type="InterPro" id="IPR003616">
    <property type="entry name" value="Post-SET_dom"/>
</dbReference>
<evidence type="ECO:0000259" key="13">
    <source>
        <dbReference type="PROSITE" id="PS50867"/>
    </source>
</evidence>
<dbReference type="GO" id="GO:0003677">
    <property type="term" value="F:DNA binding"/>
    <property type="evidence" value="ECO:0007669"/>
    <property type="project" value="InterPro"/>
</dbReference>
<dbReference type="PROSITE" id="PS50868">
    <property type="entry name" value="POST_SET"/>
    <property type="match status" value="1"/>
</dbReference>
<feature type="domain" description="Post-SET" evidence="14">
    <location>
        <begin position="1192"/>
        <end position="1208"/>
    </location>
</feature>
<dbReference type="PANTHER" id="PTHR46024">
    <property type="entry name" value="HISTONE-LYSINE N-METHYLTRANSFERASE EGGLESS"/>
    <property type="match status" value="1"/>
</dbReference>
<organism evidence="16 17">
    <name type="scientific">Mesorhabditis spiculigera</name>
    <dbReference type="NCBI Taxonomy" id="96644"/>
    <lineage>
        <taxon>Eukaryota</taxon>
        <taxon>Metazoa</taxon>
        <taxon>Ecdysozoa</taxon>
        <taxon>Nematoda</taxon>
        <taxon>Chromadorea</taxon>
        <taxon>Rhabditida</taxon>
        <taxon>Rhabditina</taxon>
        <taxon>Rhabditomorpha</taxon>
        <taxon>Rhabditoidea</taxon>
        <taxon>Rhabditidae</taxon>
        <taxon>Mesorhabditinae</taxon>
        <taxon>Mesorhabditis</taxon>
    </lineage>
</organism>
<dbReference type="GO" id="GO:0070828">
    <property type="term" value="P:heterochromatin organization"/>
    <property type="evidence" value="ECO:0007669"/>
    <property type="project" value="TreeGrafter"/>
</dbReference>
<keyword evidence="17" id="KW-1185">Reference proteome</keyword>
<feature type="domain" description="MBD" evidence="15">
    <location>
        <begin position="744"/>
        <end position="826"/>
    </location>
</feature>
<dbReference type="InterPro" id="IPR046341">
    <property type="entry name" value="SET_dom_sf"/>
</dbReference>
<dbReference type="PROSITE" id="PS50867">
    <property type="entry name" value="PRE_SET"/>
    <property type="match status" value="1"/>
</dbReference>
<name>A0AA36GDL2_9BILA</name>
<evidence type="ECO:0000256" key="6">
    <source>
        <dbReference type="ARBA" id="ARBA00022691"/>
    </source>
</evidence>
<evidence type="ECO:0000313" key="17">
    <source>
        <dbReference type="Proteomes" id="UP001177023"/>
    </source>
</evidence>
<dbReference type="Pfam" id="PF05033">
    <property type="entry name" value="Pre-SET"/>
    <property type="match status" value="1"/>
</dbReference>
<reference evidence="16" key="1">
    <citation type="submission" date="2023-06" db="EMBL/GenBank/DDBJ databases">
        <authorList>
            <person name="Delattre M."/>
        </authorList>
    </citation>
    <scope>NUCLEOTIDE SEQUENCE</scope>
    <source>
        <strain evidence="16">AF72</strain>
    </source>
</reference>
<keyword evidence="6" id="KW-0949">S-adenosyl-L-methionine</keyword>
<dbReference type="GO" id="GO:0046974">
    <property type="term" value="F:histone H3K9 methyltransferase activity"/>
    <property type="evidence" value="ECO:0007669"/>
    <property type="project" value="UniProtKB-ARBA"/>
</dbReference>
<evidence type="ECO:0000259" key="14">
    <source>
        <dbReference type="PROSITE" id="PS50868"/>
    </source>
</evidence>
<dbReference type="GO" id="GO:0005694">
    <property type="term" value="C:chromosome"/>
    <property type="evidence" value="ECO:0007669"/>
    <property type="project" value="UniProtKB-SubCell"/>
</dbReference>
<comment type="caution">
    <text evidence="16">The sequence shown here is derived from an EMBL/GenBank/DDBJ whole genome shotgun (WGS) entry which is preliminary data.</text>
</comment>
<evidence type="ECO:0000256" key="3">
    <source>
        <dbReference type="ARBA" id="ARBA00022454"/>
    </source>
</evidence>
<dbReference type="SUPFAM" id="SSF82199">
    <property type="entry name" value="SET domain"/>
    <property type="match status" value="1"/>
</dbReference>
<feature type="non-terminal residue" evidence="16">
    <location>
        <position position="1208"/>
    </location>
</feature>
<dbReference type="Proteomes" id="UP001177023">
    <property type="component" value="Unassembled WGS sequence"/>
</dbReference>
<evidence type="ECO:0000256" key="9">
    <source>
        <dbReference type="ARBA" id="ARBA00023242"/>
    </source>
</evidence>
<dbReference type="AlphaFoldDB" id="A0AA36GDL2"/>
<gene>
    <name evidence="16" type="ORF">MSPICULIGERA_LOCUS19652</name>
</gene>
<evidence type="ECO:0000256" key="10">
    <source>
        <dbReference type="SAM" id="Coils"/>
    </source>
</evidence>
<feature type="coiled-coil region" evidence="10">
    <location>
        <begin position="308"/>
        <end position="335"/>
    </location>
</feature>
<evidence type="ECO:0000256" key="1">
    <source>
        <dbReference type="ARBA" id="ARBA00004123"/>
    </source>
</evidence>
<comment type="subcellular location">
    <subcellularLocation>
        <location evidence="2">Chromosome</location>
    </subcellularLocation>
    <subcellularLocation>
        <location evidence="1">Nucleus</location>
    </subcellularLocation>
</comment>
<dbReference type="InterPro" id="IPR007728">
    <property type="entry name" value="Pre-SET_dom"/>
</dbReference>
<dbReference type="GO" id="GO:0005634">
    <property type="term" value="C:nucleus"/>
    <property type="evidence" value="ECO:0007669"/>
    <property type="project" value="UniProtKB-SubCell"/>
</dbReference>
<evidence type="ECO:0000313" key="16">
    <source>
        <dbReference type="EMBL" id="CAJ0581495.1"/>
    </source>
</evidence>
<feature type="region of interest" description="Disordered" evidence="11">
    <location>
        <begin position="1049"/>
        <end position="1105"/>
    </location>
</feature>
<accession>A0AA36GDL2</accession>
<keyword evidence="9" id="KW-0539">Nucleus</keyword>
<dbReference type="InterPro" id="IPR016177">
    <property type="entry name" value="DNA-bd_dom_sf"/>
</dbReference>
<dbReference type="Gene3D" id="3.30.890.10">
    <property type="entry name" value="Methyl-cpg-binding Protein 2, Chain A"/>
    <property type="match status" value="1"/>
</dbReference>
<dbReference type="EMBL" id="CATQJA010002663">
    <property type="protein sequence ID" value="CAJ0581495.1"/>
    <property type="molecule type" value="Genomic_DNA"/>
</dbReference>
<dbReference type="PROSITE" id="PS50982">
    <property type="entry name" value="MBD"/>
    <property type="match status" value="1"/>
</dbReference>
<dbReference type="Pfam" id="PF00856">
    <property type="entry name" value="SET"/>
    <property type="match status" value="1"/>
</dbReference>
<dbReference type="InterPro" id="IPR001739">
    <property type="entry name" value="Methyl_CpG_DNA-bd"/>
</dbReference>
<dbReference type="PROSITE" id="PS50280">
    <property type="entry name" value="SET"/>
    <property type="match status" value="1"/>
</dbReference>
<dbReference type="GO" id="GO:0032259">
    <property type="term" value="P:methylation"/>
    <property type="evidence" value="ECO:0007669"/>
    <property type="project" value="UniProtKB-KW"/>
</dbReference>
<evidence type="ECO:0000256" key="8">
    <source>
        <dbReference type="ARBA" id="ARBA00022833"/>
    </source>
</evidence>
<dbReference type="InterPro" id="IPR051516">
    <property type="entry name" value="SETDB_methyltransferase"/>
</dbReference>
<dbReference type="PANTHER" id="PTHR46024:SF1">
    <property type="entry name" value="HISTONE-LYSINE N-METHYLTRANSFERASE EGGLESS"/>
    <property type="match status" value="1"/>
</dbReference>
<keyword evidence="4" id="KW-0489">Methyltransferase</keyword>
<feature type="domain" description="SET" evidence="12">
    <location>
        <begin position="967"/>
        <end position="1183"/>
    </location>
</feature>
<evidence type="ECO:0000256" key="7">
    <source>
        <dbReference type="ARBA" id="ARBA00022723"/>
    </source>
</evidence>
<feature type="domain" description="Pre-SET" evidence="13">
    <location>
        <begin position="888"/>
        <end position="964"/>
    </location>
</feature>
<evidence type="ECO:0000256" key="5">
    <source>
        <dbReference type="ARBA" id="ARBA00022679"/>
    </source>
</evidence>
<dbReference type="SMART" id="SM00468">
    <property type="entry name" value="PreSET"/>
    <property type="match status" value="1"/>
</dbReference>
<dbReference type="SMART" id="SM00317">
    <property type="entry name" value="SET"/>
    <property type="match status" value="1"/>
</dbReference>
<dbReference type="Pfam" id="PF01429">
    <property type="entry name" value="MBD"/>
    <property type="match status" value="1"/>
</dbReference>
<evidence type="ECO:0000256" key="4">
    <source>
        <dbReference type="ARBA" id="ARBA00022603"/>
    </source>
</evidence>
<dbReference type="InterPro" id="IPR001214">
    <property type="entry name" value="SET_dom"/>
</dbReference>
<dbReference type="GO" id="GO:0010629">
    <property type="term" value="P:negative regulation of gene expression"/>
    <property type="evidence" value="ECO:0007669"/>
    <property type="project" value="TreeGrafter"/>
</dbReference>
<dbReference type="SUPFAM" id="SSF54171">
    <property type="entry name" value="DNA-binding domain"/>
    <property type="match status" value="1"/>
</dbReference>
<keyword evidence="7" id="KW-0479">Metal-binding</keyword>
<evidence type="ECO:0000259" key="15">
    <source>
        <dbReference type="PROSITE" id="PS50982"/>
    </source>
</evidence>
<keyword evidence="5" id="KW-0808">Transferase</keyword>
<dbReference type="GO" id="GO:0008270">
    <property type="term" value="F:zinc ion binding"/>
    <property type="evidence" value="ECO:0007669"/>
    <property type="project" value="InterPro"/>
</dbReference>
<evidence type="ECO:0000256" key="2">
    <source>
        <dbReference type="ARBA" id="ARBA00004286"/>
    </source>
</evidence>
<feature type="compositionally biased region" description="Low complexity" evidence="11">
    <location>
        <begin position="1094"/>
        <end position="1105"/>
    </location>
</feature>
<keyword evidence="3" id="KW-0158">Chromosome</keyword>
<sequence>MTGKAMAPMGSHSADLDYEMDASDEPAPFLMPTAAEVVELRQARYEEADVQIETSEDMRTIILDRCDVFFEWVLNCEIAWLDSTDAGAPSFPRFPHRLPQPLFTGMESEPEACLELYALGKSVEEIAESRFLDKRRVLMGIILRIWEDRNSKEVSLETIIAHVDVDVAMIAECKNYLSRRGDSKVSPPCLVENVFITPLGLAFVLLVVKAEMEQWPLDIDWQAVSYHEMSESEVRLVCLRAYLMMFFSWALYLKKAVNISSLRISLPLPALMRKLGELLAAGRTLQFRKLAITAEEEKNAHASLRYAFNKSMQELEKMKSELTALAENSANAQRAVLHRMEMAGDELGPPSTPSERQQNEKEIRRVNQERSHLAVFDQEGAKATLTSLRELAIGQTVLARREPRDSCPFETAVVDEIRLPLHSYLINFGDGNRQVIEVADLALNQPGVHTLFSEGLRVCAKITHPYAVSASKRDRVQNYYSGVISNRPGLHHKFQFLIFFDDDFDEYVSGADIQPMCCQPISNGALNKMMASSFIRQNQKKQEFVRMYFESYPEWNLALFRKADIHKRIACRKRNGERWSAILLSIDRHMCTLRFPPLGRTMGVGANCVASPCHAHFHTDERIYRGSNRLLTVEQGLLPQGTHPGRHRHLNMLENAVPAPTAFPDTEKTKRVMTARKTTHGNATCPIATSKEAAASRELEIKKKNQAKLIYETLTPSTSATTQFCPHTCNADCLQVSADLPETLAGLSPFYIPLLFGWRREKVERCPKSVKTGGRGRQRKPEYSIQYTAPCGRSMRRIEDIATFLRLTGAELSIDNFTYDINVRESYMARADPQYQVMADFSRGVEQYAIPAINSVDNEPVPKIKYSGERFAENDAVDITTLNKEWCSGCTCTDDCADSERCECRILTRESVERLAAGIRPDDPKNRGYDHRRLYDFIYSGIYECNQFCGCSRKRCHNRVAQQPIMVPLHLFRTAECGWGVRTLCDLPEGTFISNYNGAILSDTLAEQLNRGDEYYADLDLIDAVENLKLNGGIDFLEDLGMADLEGQEADERADDAPSVDSDGYQSGDNSPERGGRKRQRIDGSVPPEQPEQPADVAPASAPADAVRGWDRDRFEKYFGDDYLFITDAKERGNIGRFLNHCCDPNVRTQHTFIETHDLRLPSISFYTNSFIKAGEELRWDYKYATDVTKPMRIACFCGAQNCRRRLL</sequence>
<dbReference type="Gene3D" id="2.170.270.10">
    <property type="entry name" value="SET domain"/>
    <property type="match status" value="1"/>
</dbReference>
<keyword evidence="8" id="KW-0862">Zinc</keyword>
<protein>
    <submittedName>
        <fullName evidence="16">Uncharacterized protein</fullName>
    </submittedName>
</protein>
<proteinExistence type="predicted"/>
<keyword evidence="10" id="KW-0175">Coiled coil</keyword>